<organism evidence="3 4">
    <name type="scientific">Oxalobacter vibrioformis</name>
    <dbReference type="NCBI Taxonomy" id="933080"/>
    <lineage>
        <taxon>Bacteria</taxon>
        <taxon>Pseudomonadati</taxon>
        <taxon>Pseudomonadota</taxon>
        <taxon>Betaproteobacteria</taxon>
        <taxon>Burkholderiales</taxon>
        <taxon>Oxalobacteraceae</taxon>
        <taxon>Oxalobacter</taxon>
    </lineage>
</organism>
<comment type="similarity">
    <text evidence="1">Belongs to the HesA/MoeB/ThiF family.</text>
</comment>
<dbReference type="GO" id="GO:0005829">
    <property type="term" value="C:cytosol"/>
    <property type="evidence" value="ECO:0007669"/>
    <property type="project" value="TreeGrafter"/>
</dbReference>
<dbReference type="PANTHER" id="PTHR10953">
    <property type="entry name" value="UBIQUITIN-ACTIVATING ENZYME E1"/>
    <property type="match status" value="1"/>
</dbReference>
<keyword evidence="4" id="KW-1185">Reference proteome</keyword>
<dbReference type="AlphaFoldDB" id="A0A9E9P4G4"/>
<reference evidence="3" key="1">
    <citation type="journal article" date="2022" name="Front. Microbiol.">
        <title>New perspectives on an old grouping: The genomic and phenotypic variability of Oxalobacter formigenes and the implications for calcium oxalate stone prevention.</title>
        <authorList>
            <person name="Chmiel J.A."/>
            <person name="Carr C."/>
            <person name="Stuivenberg G.A."/>
            <person name="Venema R."/>
            <person name="Chanyi R.M."/>
            <person name="Al K.F."/>
            <person name="Giguere D."/>
            <person name="Say H."/>
            <person name="Akouris P.P."/>
            <person name="Dominguez Romero S.A."/>
            <person name="Kwong A."/>
            <person name="Tai V."/>
            <person name="Koval S.F."/>
            <person name="Razvi H."/>
            <person name="Bjazevic J."/>
            <person name="Burton J.P."/>
        </authorList>
    </citation>
    <scope>NUCLEOTIDE SEQUENCE</scope>
    <source>
        <strain evidence="3">WoOx3</strain>
    </source>
</reference>
<dbReference type="Gene3D" id="3.40.50.720">
    <property type="entry name" value="NAD(P)-binding Rossmann-like Domain"/>
    <property type="match status" value="1"/>
</dbReference>
<dbReference type="GO" id="GO:0004792">
    <property type="term" value="F:thiosulfate-cyanide sulfurtransferase activity"/>
    <property type="evidence" value="ECO:0007669"/>
    <property type="project" value="TreeGrafter"/>
</dbReference>
<dbReference type="Pfam" id="PF00899">
    <property type="entry name" value="ThiF"/>
    <property type="match status" value="1"/>
</dbReference>
<dbReference type="InterPro" id="IPR035985">
    <property type="entry name" value="Ubiquitin-activating_enz"/>
</dbReference>
<name>A0A9E9P4G4_9BURK</name>
<evidence type="ECO:0000313" key="3">
    <source>
        <dbReference type="EMBL" id="WAW10066.1"/>
    </source>
</evidence>
<dbReference type="GO" id="GO:0016779">
    <property type="term" value="F:nucleotidyltransferase activity"/>
    <property type="evidence" value="ECO:0007669"/>
    <property type="project" value="TreeGrafter"/>
</dbReference>
<dbReference type="EMBL" id="CP098242">
    <property type="protein sequence ID" value="WAW10066.1"/>
    <property type="molecule type" value="Genomic_DNA"/>
</dbReference>
<gene>
    <name evidence="3" type="ORF">NB640_12760</name>
</gene>
<evidence type="ECO:0000259" key="2">
    <source>
        <dbReference type="Pfam" id="PF00899"/>
    </source>
</evidence>
<dbReference type="SUPFAM" id="SSF69572">
    <property type="entry name" value="Activating enzymes of the ubiquitin-like proteins"/>
    <property type="match status" value="1"/>
</dbReference>
<sequence>MTVRQSFPDTENTQSRERYSRHILLDELGESGQEKIRRAHILAVGAGGLGSPACYYMASAGIGKITLVDDDRVELSNLQRQILHPTDRIGENKALSGAMTIRQLNPDVEVIPVTSRLDTGLIHALLQDVTLVMDCSDNFATRHVINNACVARKIPLVSGAALRFDGQVCVFDLRRADAPCYSCLYSADLDFTDRKAAQFGVFAPMIGAIGTIQAAEALKLIAGIGESLSGRLLLLDALKMQWTEILIERSPQCPVCASRR</sequence>
<dbReference type="PANTHER" id="PTHR10953:SF102">
    <property type="entry name" value="ADENYLYLTRANSFERASE AND SULFURTRANSFERASE MOCS3"/>
    <property type="match status" value="1"/>
</dbReference>
<evidence type="ECO:0000256" key="1">
    <source>
        <dbReference type="ARBA" id="ARBA00009919"/>
    </source>
</evidence>
<evidence type="ECO:0000313" key="4">
    <source>
        <dbReference type="Proteomes" id="UP001156215"/>
    </source>
</evidence>
<dbReference type="Proteomes" id="UP001156215">
    <property type="component" value="Chromosome"/>
</dbReference>
<proteinExistence type="inferred from homology"/>
<dbReference type="GO" id="GO:0008146">
    <property type="term" value="F:sulfotransferase activity"/>
    <property type="evidence" value="ECO:0007669"/>
    <property type="project" value="TreeGrafter"/>
</dbReference>
<accession>A0A9E9P4G4</accession>
<dbReference type="RefSeq" id="WP_269309069.1">
    <property type="nucleotide sequence ID" value="NZ_CP098242.1"/>
</dbReference>
<protein>
    <submittedName>
        <fullName evidence="3">HesA/MoeB/ThiF family protein</fullName>
    </submittedName>
</protein>
<dbReference type="InterPro" id="IPR000594">
    <property type="entry name" value="ThiF_NAD_FAD-bd"/>
</dbReference>
<dbReference type="InterPro" id="IPR045886">
    <property type="entry name" value="ThiF/MoeB/HesA"/>
</dbReference>
<dbReference type="KEGG" id="ovb:NB640_12760"/>
<dbReference type="GO" id="GO:0008641">
    <property type="term" value="F:ubiquitin-like modifier activating enzyme activity"/>
    <property type="evidence" value="ECO:0007669"/>
    <property type="project" value="InterPro"/>
</dbReference>
<dbReference type="FunFam" id="3.40.50.720:FF:000080">
    <property type="entry name" value="Thiazole biosynthesis adenylyltransferase ThiF"/>
    <property type="match status" value="1"/>
</dbReference>
<dbReference type="CDD" id="cd00757">
    <property type="entry name" value="ThiF_MoeB_HesA_family"/>
    <property type="match status" value="1"/>
</dbReference>
<feature type="domain" description="THIF-type NAD/FAD binding fold" evidence="2">
    <location>
        <begin position="19"/>
        <end position="255"/>
    </location>
</feature>
<dbReference type="NCBIfam" id="NF004281">
    <property type="entry name" value="PRK05690.1"/>
    <property type="match status" value="1"/>
</dbReference>